<proteinExistence type="predicted"/>
<reference evidence="1 2" key="1">
    <citation type="journal article" date="2019" name="Nat. Ecol. Evol.">
        <title>Megaphylogeny resolves global patterns of mushroom evolution.</title>
        <authorList>
            <person name="Varga T."/>
            <person name="Krizsan K."/>
            <person name="Foldi C."/>
            <person name="Dima B."/>
            <person name="Sanchez-Garcia M."/>
            <person name="Sanchez-Ramirez S."/>
            <person name="Szollosi G.J."/>
            <person name="Szarkandi J.G."/>
            <person name="Papp V."/>
            <person name="Albert L."/>
            <person name="Andreopoulos W."/>
            <person name="Angelini C."/>
            <person name="Antonin V."/>
            <person name="Barry K.W."/>
            <person name="Bougher N.L."/>
            <person name="Buchanan P."/>
            <person name="Buyck B."/>
            <person name="Bense V."/>
            <person name="Catcheside P."/>
            <person name="Chovatia M."/>
            <person name="Cooper J."/>
            <person name="Damon W."/>
            <person name="Desjardin D."/>
            <person name="Finy P."/>
            <person name="Geml J."/>
            <person name="Haridas S."/>
            <person name="Hughes K."/>
            <person name="Justo A."/>
            <person name="Karasinski D."/>
            <person name="Kautmanova I."/>
            <person name="Kiss B."/>
            <person name="Kocsube S."/>
            <person name="Kotiranta H."/>
            <person name="LaButti K.M."/>
            <person name="Lechner B.E."/>
            <person name="Liimatainen K."/>
            <person name="Lipzen A."/>
            <person name="Lukacs Z."/>
            <person name="Mihaltcheva S."/>
            <person name="Morgado L.N."/>
            <person name="Niskanen T."/>
            <person name="Noordeloos M.E."/>
            <person name="Ohm R.A."/>
            <person name="Ortiz-Santana B."/>
            <person name="Ovrebo C."/>
            <person name="Racz N."/>
            <person name="Riley R."/>
            <person name="Savchenko A."/>
            <person name="Shiryaev A."/>
            <person name="Soop K."/>
            <person name="Spirin V."/>
            <person name="Szebenyi C."/>
            <person name="Tomsovsky M."/>
            <person name="Tulloss R.E."/>
            <person name="Uehling J."/>
            <person name="Grigoriev I.V."/>
            <person name="Vagvolgyi C."/>
            <person name="Papp T."/>
            <person name="Martin F.M."/>
            <person name="Miettinen O."/>
            <person name="Hibbett D.S."/>
            <person name="Nagy L.G."/>
        </authorList>
    </citation>
    <scope>NUCLEOTIDE SEQUENCE [LARGE SCALE GENOMIC DNA]</scope>
    <source>
        <strain evidence="1 2">CBS 121175</strain>
    </source>
</reference>
<accession>A0A5C3L435</accession>
<name>A0A5C3L435_COPMA</name>
<dbReference type="Proteomes" id="UP000307440">
    <property type="component" value="Unassembled WGS sequence"/>
</dbReference>
<evidence type="ECO:0000313" key="2">
    <source>
        <dbReference type="Proteomes" id="UP000307440"/>
    </source>
</evidence>
<sequence>MPTLSLSKTIKPISIARASRSVKTEPTTVKTEPAMPVVIDFMNSTTDEEHPSLSHTMVQGRALKEQARPPRLLAAKGNNSPSLNRRHLILSHIEASAILKAKLYIVPKNDIVELTKSAHEVGYSVDVVDGDGKDDAVLILVSLGAGQHDGADSLVERIRRTVTQ</sequence>
<organism evidence="1 2">
    <name type="scientific">Coprinopsis marcescibilis</name>
    <name type="common">Agaric fungus</name>
    <name type="synonym">Psathyrella marcescibilis</name>
    <dbReference type="NCBI Taxonomy" id="230819"/>
    <lineage>
        <taxon>Eukaryota</taxon>
        <taxon>Fungi</taxon>
        <taxon>Dikarya</taxon>
        <taxon>Basidiomycota</taxon>
        <taxon>Agaricomycotina</taxon>
        <taxon>Agaricomycetes</taxon>
        <taxon>Agaricomycetidae</taxon>
        <taxon>Agaricales</taxon>
        <taxon>Agaricineae</taxon>
        <taxon>Psathyrellaceae</taxon>
        <taxon>Coprinopsis</taxon>
    </lineage>
</organism>
<gene>
    <name evidence="1" type="ORF">FA15DRAFT_657072</name>
</gene>
<dbReference type="AlphaFoldDB" id="A0A5C3L435"/>
<evidence type="ECO:0000313" key="1">
    <source>
        <dbReference type="EMBL" id="TFK22948.1"/>
    </source>
</evidence>
<keyword evidence="2" id="KW-1185">Reference proteome</keyword>
<dbReference type="EMBL" id="ML210228">
    <property type="protein sequence ID" value="TFK22948.1"/>
    <property type="molecule type" value="Genomic_DNA"/>
</dbReference>
<protein>
    <submittedName>
        <fullName evidence="1">Uncharacterized protein</fullName>
    </submittedName>
</protein>